<proteinExistence type="inferred from homology"/>
<feature type="region of interest" description="Disordered" evidence="9">
    <location>
        <begin position="405"/>
        <end position="428"/>
    </location>
</feature>
<feature type="compositionally biased region" description="Low complexity" evidence="9">
    <location>
        <begin position="277"/>
        <end position="289"/>
    </location>
</feature>
<dbReference type="EMBL" id="JAEHOC010000040">
    <property type="protein sequence ID" value="KAG2427493.1"/>
    <property type="molecule type" value="Genomic_DNA"/>
</dbReference>
<keyword evidence="7" id="KW-0206">Cytoskeleton</keyword>
<evidence type="ECO:0000256" key="9">
    <source>
        <dbReference type="SAM" id="MobiDB-lite"/>
    </source>
</evidence>
<evidence type="ECO:0000256" key="2">
    <source>
        <dbReference type="ARBA" id="ARBA00010500"/>
    </source>
</evidence>
<evidence type="ECO:0000256" key="5">
    <source>
        <dbReference type="ARBA" id="ARBA00022794"/>
    </source>
</evidence>
<name>A0A835SHZ2_CHLIN</name>
<keyword evidence="11" id="KW-1185">Reference proteome</keyword>
<dbReference type="GO" id="GO:0036064">
    <property type="term" value="C:ciliary basal body"/>
    <property type="evidence" value="ECO:0007669"/>
    <property type="project" value="TreeGrafter"/>
</dbReference>
<dbReference type="OrthoDB" id="10251073at2759"/>
<keyword evidence="4" id="KW-0963">Cytoplasm</keyword>
<keyword evidence="5" id="KW-0970">Cilium biogenesis/degradation</keyword>
<dbReference type="GO" id="GO:0005930">
    <property type="term" value="C:axoneme"/>
    <property type="evidence" value="ECO:0007669"/>
    <property type="project" value="UniProtKB-SubCell"/>
</dbReference>
<evidence type="ECO:0000256" key="1">
    <source>
        <dbReference type="ARBA" id="ARBA00004430"/>
    </source>
</evidence>
<evidence type="ECO:0000256" key="4">
    <source>
        <dbReference type="ARBA" id="ARBA00022490"/>
    </source>
</evidence>
<evidence type="ECO:0000256" key="7">
    <source>
        <dbReference type="ARBA" id="ARBA00023212"/>
    </source>
</evidence>
<protein>
    <recommendedName>
        <fullName evidence="3">Cilia- and flagella-associated protein 206</fullName>
    </recommendedName>
</protein>
<dbReference type="AlphaFoldDB" id="A0A835SHZ2"/>
<dbReference type="PANTHER" id="PTHR21442:SF0">
    <property type="entry name" value="CILIA- AND FLAGELLA-ASSOCIATED PROTEIN 206"/>
    <property type="match status" value="1"/>
</dbReference>
<gene>
    <name evidence="10" type="ORF">HXX76_012426</name>
</gene>
<dbReference type="Proteomes" id="UP000650467">
    <property type="component" value="Unassembled WGS sequence"/>
</dbReference>
<dbReference type="InterPro" id="IPR021897">
    <property type="entry name" value="FAP206"/>
</dbReference>
<reference evidence="10" key="1">
    <citation type="journal article" date="2020" name="bioRxiv">
        <title>Comparative genomics of Chlamydomonas.</title>
        <authorList>
            <person name="Craig R.J."/>
            <person name="Hasan A.R."/>
            <person name="Ness R.W."/>
            <person name="Keightley P.D."/>
        </authorList>
    </citation>
    <scope>NUCLEOTIDE SEQUENCE</scope>
    <source>
        <strain evidence="10">SAG 7.73</strain>
    </source>
</reference>
<comment type="subcellular location">
    <subcellularLocation>
        <location evidence="1">Cytoplasm</location>
        <location evidence="1">Cytoskeleton</location>
        <location evidence="1">Cilium axoneme</location>
    </subcellularLocation>
</comment>
<accession>A0A835SHZ2</accession>
<feature type="region of interest" description="Disordered" evidence="9">
    <location>
        <begin position="253"/>
        <end position="294"/>
    </location>
</feature>
<keyword evidence="8" id="KW-0966">Cell projection</keyword>
<sequence>MDDNLKRIVSEATRVCRERGQKVDPYVVAYVTSLEDARGALHALVPDVSLEAGPISSEAVAVIGGHVAGLVGNARDPRIRTAMMQVLMEVAYKQQRELIEKETAEQQERAGMLQRAVTGPRALRGNTPDAYDKFYKLVLEAVAVEAGLELAVADPTAHAELRAALESVFPVSAVARFVTLGEGERLTQLAELARICTGICLYNRSCGAGGSALPAAAASYLPQAQRLLRDISRCCVEVNEQLAQLQVMLGRLPPPPAPPAPAAAAAEGEGEGEGEGEAAAAAAEPAEPADVAERRRQLHSEIINRGQALQLFESLSADLGEGLEAAQQLDAELEHVLVQVAEAVGGSAAVPKDRVYPLFDRLGALHAGLHQELRLLVVRQRLYDELTELAALAPGSALAAGAAAGAGKKTSGTSTSTTGSRAASAAAAGQPPSAAAAIEALAEQLDETTLAGLDALASGRPQPAAPPAAADGEEGAAAATAAPPPLEYIRPASHSQLQPGLALAGFCPGALGGRPPAAGGVALLRRANPRLGYLAFGDNVYGFASNADMRAFMADPAGVLAGVSHAVGAEPLLARPLGLPPPVPSADVHAVLLAMSGPLKVDFGCQTPVHFLERHIDKDYEWNVWALRRRALALANLRNKATHSAQTAESHFKRENETQVWKPREAVVQTRVTKGQAMPRKLQYVAGLRGAADVKMNVVRLELDLGQPHQH</sequence>
<evidence type="ECO:0000256" key="6">
    <source>
        <dbReference type="ARBA" id="ARBA00023069"/>
    </source>
</evidence>
<evidence type="ECO:0000256" key="3">
    <source>
        <dbReference type="ARBA" id="ARBA00021602"/>
    </source>
</evidence>
<comment type="caution">
    <text evidence="10">The sequence shown here is derived from an EMBL/GenBank/DDBJ whole genome shotgun (WGS) entry which is preliminary data.</text>
</comment>
<dbReference type="GO" id="GO:0030030">
    <property type="term" value="P:cell projection organization"/>
    <property type="evidence" value="ECO:0007669"/>
    <property type="project" value="UniProtKB-KW"/>
</dbReference>
<keyword evidence="6" id="KW-0969">Cilium</keyword>
<dbReference type="Pfam" id="PF12018">
    <property type="entry name" value="FAP206"/>
    <property type="match status" value="1"/>
</dbReference>
<organism evidence="10 11">
    <name type="scientific">Chlamydomonas incerta</name>
    <dbReference type="NCBI Taxonomy" id="51695"/>
    <lineage>
        <taxon>Eukaryota</taxon>
        <taxon>Viridiplantae</taxon>
        <taxon>Chlorophyta</taxon>
        <taxon>core chlorophytes</taxon>
        <taxon>Chlorophyceae</taxon>
        <taxon>CS clade</taxon>
        <taxon>Chlamydomonadales</taxon>
        <taxon>Chlamydomonadaceae</taxon>
        <taxon>Chlamydomonas</taxon>
    </lineage>
</organism>
<evidence type="ECO:0000313" key="10">
    <source>
        <dbReference type="EMBL" id="KAG2427493.1"/>
    </source>
</evidence>
<evidence type="ECO:0000313" key="11">
    <source>
        <dbReference type="Proteomes" id="UP000650467"/>
    </source>
</evidence>
<evidence type="ECO:0000256" key="8">
    <source>
        <dbReference type="ARBA" id="ARBA00023273"/>
    </source>
</evidence>
<dbReference type="PANTHER" id="PTHR21442">
    <property type="entry name" value="CILIA- AND FLAGELLA-ASSOCIATED PROTEIN 206"/>
    <property type="match status" value="1"/>
</dbReference>
<feature type="region of interest" description="Disordered" evidence="9">
    <location>
        <begin position="457"/>
        <end position="480"/>
    </location>
</feature>
<feature type="compositionally biased region" description="Low complexity" evidence="9">
    <location>
        <begin position="467"/>
        <end position="480"/>
    </location>
</feature>
<dbReference type="GO" id="GO:0003356">
    <property type="term" value="P:regulation of cilium beat frequency"/>
    <property type="evidence" value="ECO:0007669"/>
    <property type="project" value="TreeGrafter"/>
</dbReference>
<comment type="similarity">
    <text evidence="2">Belongs to the CFAP206 family.</text>
</comment>